<dbReference type="InterPro" id="IPR011583">
    <property type="entry name" value="Chitinase_II/V-like_cat"/>
</dbReference>
<dbReference type="EMBL" id="KE123914">
    <property type="protein sequence ID" value="EPB90964.1"/>
    <property type="molecule type" value="Genomic_DNA"/>
</dbReference>
<comment type="catalytic activity">
    <reaction evidence="1">
        <text>Random endo-hydrolysis of N-acetyl-beta-D-glucosaminide (1-&gt;4)-beta-linkages in chitin and chitodextrins.</text>
        <dbReference type="EC" id="3.2.1.14"/>
    </reaction>
</comment>
<dbReference type="GO" id="GO:0006032">
    <property type="term" value="P:chitin catabolic process"/>
    <property type="evidence" value="ECO:0007669"/>
    <property type="project" value="UniProtKB-KW"/>
</dbReference>
<dbReference type="Gene3D" id="3.10.50.10">
    <property type="match status" value="1"/>
</dbReference>
<dbReference type="eggNOG" id="KOG2806">
    <property type="taxonomic scope" value="Eukaryota"/>
</dbReference>
<dbReference type="GO" id="GO:0005576">
    <property type="term" value="C:extracellular region"/>
    <property type="evidence" value="ECO:0007669"/>
    <property type="project" value="TreeGrafter"/>
</dbReference>
<name>S2JLY6_MUCC1</name>
<accession>S2JLY6</accession>
<dbReference type="PROSITE" id="PS51257">
    <property type="entry name" value="PROKAR_LIPOPROTEIN"/>
    <property type="match status" value="1"/>
</dbReference>
<dbReference type="Pfam" id="PF00704">
    <property type="entry name" value="Glyco_hydro_18"/>
    <property type="match status" value="1"/>
</dbReference>
<gene>
    <name evidence="12" type="ORF">HMPREF1544_02218</name>
</gene>
<organism evidence="12 13">
    <name type="scientific">Mucor circinelloides f. circinelloides (strain 1006PhL)</name>
    <name type="common">Mucormycosis agent</name>
    <name type="synonym">Calyptromyces circinelloides</name>
    <dbReference type="NCBI Taxonomy" id="1220926"/>
    <lineage>
        <taxon>Eukaryota</taxon>
        <taxon>Fungi</taxon>
        <taxon>Fungi incertae sedis</taxon>
        <taxon>Mucoromycota</taxon>
        <taxon>Mucoromycotina</taxon>
        <taxon>Mucoromycetes</taxon>
        <taxon>Mucorales</taxon>
        <taxon>Mucorineae</taxon>
        <taxon>Mucoraceae</taxon>
        <taxon>Mucor</taxon>
    </lineage>
</organism>
<dbReference type="Proteomes" id="UP000014254">
    <property type="component" value="Unassembled WGS sequence"/>
</dbReference>
<evidence type="ECO:0000256" key="5">
    <source>
        <dbReference type="ARBA" id="ARBA00023295"/>
    </source>
</evidence>
<feature type="compositionally biased region" description="Basic residues" evidence="9">
    <location>
        <begin position="33"/>
        <end position="80"/>
    </location>
</feature>
<reference evidence="13" key="1">
    <citation type="submission" date="2013-05" db="EMBL/GenBank/DDBJ databases">
        <title>The Genome sequence of Mucor circinelloides f. circinelloides 1006PhL.</title>
        <authorList>
            <consortium name="The Broad Institute Genomics Platform"/>
            <person name="Cuomo C."/>
            <person name="Earl A."/>
            <person name="Findley K."/>
            <person name="Lee S.C."/>
            <person name="Walker B."/>
            <person name="Young S."/>
            <person name="Zeng Q."/>
            <person name="Gargeya S."/>
            <person name="Fitzgerald M."/>
            <person name="Haas B."/>
            <person name="Abouelleil A."/>
            <person name="Allen A.W."/>
            <person name="Alvarado L."/>
            <person name="Arachchi H.M."/>
            <person name="Berlin A.M."/>
            <person name="Chapman S.B."/>
            <person name="Gainer-Dewar J."/>
            <person name="Goldberg J."/>
            <person name="Griggs A."/>
            <person name="Gujja S."/>
            <person name="Hansen M."/>
            <person name="Howarth C."/>
            <person name="Imamovic A."/>
            <person name="Ireland A."/>
            <person name="Larimer J."/>
            <person name="McCowan C."/>
            <person name="Murphy C."/>
            <person name="Pearson M."/>
            <person name="Poon T.W."/>
            <person name="Priest M."/>
            <person name="Roberts A."/>
            <person name="Saif S."/>
            <person name="Shea T."/>
            <person name="Sisk P."/>
            <person name="Sykes S."/>
            <person name="Wortman J."/>
            <person name="Nusbaum C."/>
            <person name="Birren B."/>
        </authorList>
    </citation>
    <scope>NUCLEOTIDE SEQUENCE [LARGE SCALE GENOMIC DNA]</scope>
    <source>
        <strain evidence="13">1006PhL</strain>
    </source>
</reference>
<dbReference type="GO" id="GO:0000272">
    <property type="term" value="P:polysaccharide catabolic process"/>
    <property type="evidence" value="ECO:0007669"/>
    <property type="project" value="UniProtKB-KW"/>
</dbReference>
<evidence type="ECO:0000313" key="12">
    <source>
        <dbReference type="EMBL" id="EPB90964.1"/>
    </source>
</evidence>
<dbReference type="VEuPathDB" id="FungiDB:HMPREF1544_02218"/>
<evidence type="ECO:0000256" key="4">
    <source>
        <dbReference type="ARBA" id="ARBA00023277"/>
    </source>
</evidence>
<keyword evidence="2 7" id="KW-0378">Hydrolase</keyword>
<evidence type="ECO:0000256" key="9">
    <source>
        <dbReference type="SAM" id="MobiDB-lite"/>
    </source>
</evidence>
<dbReference type="SUPFAM" id="SSF51445">
    <property type="entry name" value="(Trans)glycosidases"/>
    <property type="match status" value="1"/>
</dbReference>
<dbReference type="SMART" id="SM00636">
    <property type="entry name" value="Glyco_18"/>
    <property type="match status" value="1"/>
</dbReference>
<dbReference type="PROSITE" id="PS51910">
    <property type="entry name" value="GH18_2"/>
    <property type="match status" value="1"/>
</dbReference>
<dbReference type="PANTHER" id="PTHR11177">
    <property type="entry name" value="CHITINASE"/>
    <property type="match status" value="1"/>
</dbReference>
<keyword evidence="13" id="KW-1185">Reference proteome</keyword>
<feature type="chain" id="PRO_5004497548" description="GH18 domain-containing protein" evidence="10">
    <location>
        <begin position="26"/>
        <end position="466"/>
    </location>
</feature>
<feature type="region of interest" description="Disordered" evidence="9">
    <location>
        <begin position="30"/>
        <end position="81"/>
    </location>
</feature>
<dbReference type="PANTHER" id="PTHR11177:SF392">
    <property type="entry name" value="HAP41P"/>
    <property type="match status" value="1"/>
</dbReference>
<evidence type="ECO:0000256" key="7">
    <source>
        <dbReference type="RuleBase" id="RU000489"/>
    </source>
</evidence>
<dbReference type="InParanoid" id="S2JLY6"/>
<dbReference type="InterPro" id="IPR050314">
    <property type="entry name" value="Glycosyl_Hydrlase_18"/>
</dbReference>
<proteinExistence type="inferred from homology"/>
<protein>
    <recommendedName>
        <fullName evidence="11">GH18 domain-containing protein</fullName>
    </recommendedName>
</protein>
<evidence type="ECO:0000256" key="6">
    <source>
        <dbReference type="ARBA" id="ARBA00023326"/>
    </source>
</evidence>
<evidence type="ECO:0000256" key="3">
    <source>
        <dbReference type="ARBA" id="ARBA00023024"/>
    </source>
</evidence>
<evidence type="ECO:0000256" key="1">
    <source>
        <dbReference type="ARBA" id="ARBA00000822"/>
    </source>
</evidence>
<dbReference type="InterPro" id="IPR029070">
    <property type="entry name" value="Chitinase_insertion_sf"/>
</dbReference>
<dbReference type="OMA" id="NYGHGFK"/>
<evidence type="ECO:0000256" key="2">
    <source>
        <dbReference type="ARBA" id="ARBA00022801"/>
    </source>
</evidence>
<dbReference type="GO" id="GO:0008061">
    <property type="term" value="F:chitin binding"/>
    <property type="evidence" value="ECO:0007669"/>
    <property type="project" value="InterPro"/>
</dbReference>
<dbReference type="GO" id="GO:0008843">
    <property type="term" value="F:endochitinase activity"/>
    <property type="evidence" value="ECO:0007669"/>
    <property type="project" value="UniProtKB-EC"/>
</dbReference>
<dbReference type="AlphaFoldDB" id="S2JLY6"/>
<feature type="signal peptide" evidence="10">
    <location>
        <begin position="1"/>
        <end position="25"/>
    </location>
</feature>
<dbReference type="InterPro" id="IPR001579">
    <property type="entry name" value="Glyco_hydro_18_chit_AS"/>
</dbReference>
<keyword evidence="3" id="KW-0146">Chitin degradation</keyword>
<evidence type="ECO:0000259" key="11">
    <source>
        <dbReference type="PROSITE" id="PS51910"/>
    </source>
</evidence>
<sequence>MRSVQLFCAILIAIACFLSSSVVMAKQTSGVSKHSHQSKNRHHFSAVSKKKKKKHTTVNKKTTTKKKTATKKTTTKKHATKSSSVSAASADIYGKHRLIAYVVDWEIPGTVNWGKVDHVAYAFAEPDANGALKSFTDSLLKKFTTEAHKNKVGVSISVGGWSGSKHFSTLVKSSSKRKTFIDNIVALVDKYDLDGVNLDWEYPNDPNGVSCNAKDKDDTANYLVFIQELRRVLDTKYKSIHKLITVAVGTNPFNDAKQTPITKLDSSWASAVDSFYIMAYDISGSWNTETGPNAPLLKGSTYDSSVAQAVSAWHSAGIPYDQLIVGVPFYGLALRTSKAITSSSGLFVKLATSSTIKGDEYDESSKDDCPGSTASYSGGFQWRSIVKQGVLKNENGWKSYWDNGSETPYAYQSKNNKFLSFDDAKSLKEKVDYINKQSLGGAMIWSLEMDDASNTLLNSLQGVRND</sequence>
<dbReference type="PROSITE" id="PS01095">
    <property type="entry name" value="GH18_1"/>
    <property type="match status" value="1"/>
</dbReference>
<dbReference type="Gene3D" id="3.20.20.80">
    <property type="entry name" value="Glycosidases"/>
    <property type="match status" value="1"/>
</dbReference>
<feature type="domain" description="GH18" evidence="11">
    <location>
        <begin position="96"/>
        <end position="466"/>
    </location>
</feature>
<evidence type="ECO:0000256" key="10">
    <source>
        <dbReference type="SAM" id="SignalP"/>
    </source>
</evidence>
<dbReference type="InterPro" id="IPR001223">
    <property type="entry name" value="Glyco_hydro18_cat"/>
</dbReference>
<keyword evidence="4" id="KW-0119">Carbohydrate metabolism</keyword>
<comment type="similarity">
    <text evidence="8">Belongs to the glycosyl hydrolase 18 family.</text>
</comment>
<keyword evidence="10" id="KW-0732">Signal</keyword>
<dbReference type="InterPro" id="IPR017853">
    <property type="entry name" value="GH"/>
</dbReference>
<keyword evidence="6" id="KW-0624">Polysaccharide degradation</keyword>
<keyword evidence="5 7" id="KW-0326">Glycosidase</keyword>
<dbReference type="OrthoDB" id="448446at2759"/>
<evidence type="ECO:0000313" key="13">
    <source>
        <dbReference type="Proteomes" id="UP000014254"/>
    </source>
</evidence>
<dbReference type="STRING" id="1220926.S2JLY6"/>
<dbReference type="SUPFAM" id="SSF54556">
    <property type="entry name" value="Chitinase insertion domain"/>
    <property type="match status" value="1"/>
</dbReference>
<evidence type="ECO:0000256" key="8">
    <source>
        <dbReference type="RuleBase" id="RU004453"/>
    </source>
</evidence>